<dbReference type="NCBIfam" id="NF009520">
    <property type="entry name" value="PRK12881.1"/>
    <property type="match status" value="1"/>
</dbReference>
<dbReference type="PROSITE" id="PS00450">
    <property type="entry name" value="ACONITASE_1"/>
    <property type="match status" value="1"/>
</dbReference>
<evidence type="ECO:0000256" key="5">
    <source>
        <dbReference type="ARBA" id="ARBA00022723"/>
    </source>
</evidence>
<evidence type="ECO:0000256" key="6">
    <source>
        <dbReference type="ARBA" id="ARBA00023004"/>
    </source>
</evidence>
<dbReference type="Gene3D" id="6.10.190.10">
    <property type="match status" value="1"/>
</dbReference>
<evidence type="ECO:0000259" key="11">
    <source>
        <dbReference type="Pfam" id="PF00330"/>
    </source>
</evidence>
<dbReference type="OrthoDB" id="9764318at2"/>
<dbReference type="Pfam" id="PF00330">
    <property type="entry name" value="Aconitase"/>
    <property type="match status" value="1"/>
</dbReference>
<dbReference type="GO" id="GO:0046872">
    <property type="term" value="F:metal ion binding"/>
    <property type="evidence" value="ECO:0007669"/>
    <property type="project" value="UniProtKB-KW"/>
</dbReference>
<dbReference type="InterPro" id="IPR036008">
    <property type="entry name" value="Aconitase_4Fe-4S_dom"/>
</dbReference>
<dbReference type="Pfam" id="PF00694">
    <property type="entry name" value="Aconitase_C"/>
    <property type="match status" value="1"/>
</dbReference>
<evidence type="ECO:0000259" key="12">
    <source>
        <dbReference type="Pfam" id="PF00694"/>
    </source>
</evidence>
<keyword evidence="5" id="KW-0479">Metal-binding</keyword>
<evidence type="ECO:0000256" key="1">
    <source>
        <dbReference type="ARBA" id="ARBA00001966"/>
    </source>
</evidence>
<dbReference type="Gene3D" id="3.20.19.10">
    <property type="entry name" value="Aconitase, domain 4"/>
    <property type="match status" value="1"/>
</dbReference>
<protein>
    <recommendedName>
        <fullName evidence="10">Aconitate hydratase</fullName>
        <shortName evidence="10">Aconitase</shortName>
        <ecNumber evidence="10">4.2.1.3</ecNumber>
    </recommendedName>
</protein>
<dbReference type="FunFam" id="3.20.19.10:FF:000001">
    <property type="entry name" value="Aconitate hydratase"/>
    <property type="match status" value="1"/>
</dbReference>
<keyword evidence="14" id="KW-1185">Reference proteome</keyword>
<sequence length="918" mass="101235">MITINKAAWQERYLTRLIDNNKGKKGNIYYYWSLNKLAEDFQFNLDDLPFITKIFLENFLRNCSTNDTFNYQNVVKTIKNIVDSTSPTNFEFPFFPSRVLMQDYTGVPALIDLAAMRDAIADKGGDATIINPVCPVDLVIDHSIIADQAGTPAALTHNQQREMERNHERYQFLKWAQASFSNLTIIPPGRGICHQVNLEYLAQVVRDEVNVLIPDTLVGTDSHTTMINGLGVLGWGVGGIEAEAVMLGQPLSISTPQIVGVKLLGKMQVGTTATDLVLTITQILRKYGVVGKFVEFYGSGVSELSIADRATIANMAPEYGATCGLFLIDNEIIEYLKLTNRSSALVERVHTYTLTQKLWNEDSKPHATYPENIVIDLNTIEPSVAGPKRPQDCFSLNTIKRVTKEVSELDWHCPTVERLPYRLRPLTCGDIVIAAITSCTNTSNPKVMLQAGLLAKAAVERGLKINPNVKTSLAPGSQVVARYLDSTGLQQYLDKLGFNCIGFGCTTCIGNSGPLDPDIEQQISEGHLNVGAVLSGNRNFEGRIHPSVRLNWLMSPPLVIAFALVGHTRINLDIEPLGVDKNGQPTFLRDIWPNDYLVNETMRAITKESYALSYQDMLVGDHAWEDLPISNTDCYPWNSHSTYIIQAPFLELLAQTGHEGLNSCNQVHGPIKIKSANILAIFGDSITTDHISPAGQISPYSPAGKYLIAKGVAPEQFNSYGARRGNHEVMVRGTFANNRLQNKIIASEQGGITRIFDDKYLQNKAHISIFEASEYYAKTNIPLVVFAGKEYGTGSSRDWAAKGCQLLGIKTVIAESFERIHRSNLVGMGIMPLQLSNKTSLASLQLTGDEKVDVVVEGDVSKHQLIPNQTLQLIIYSAKNDDINCAVTLPVVLCINSSLELDYFLAGGVLPYVASQFL</sequence>
<dbReference type="GO" id="GO:0003994">
    <property type="term" value="F:aconitate hydratase activity"/>
    <property type="evidence" value="ECO:0007669"/>
    <property type="project" value="UniProtKB-EC"/>
</dbReference>
<evidence type="ECO:0000256" key="3">
    <source>
        <dbReference type="ARBA" id="ARBA00007185"/>
    </source>
</evidence>
<gene>
    <name evidence="13" type="primary">acnA</name>
    <name evidence="13" type="ORF">EPA86_17120</name>
</gene>
<name>A0A502KKI1_9GAMM</name>
<reference evidence="13 14" key="1">
    <citation type="submission" date="2019-01" db="EMBL/GenBank/DDBJ databases">
        <title>Litorilituus lipolytica sp. nov., isolated from intertidal sand of the Yellow Sea in China.</title>
        <authorList>
            <person name="Liu A."/>
        </authorList>
    </citation>
    <scope>NUCLEOTIDE SEQUENCE [LARGE SCALE GENOMIC DNA]</scope>
    <source>
        <strain evidence="13 14">RZ04</strain>
    </source>
</reference>
<evidence type="ECO:0000256" key="7">
    <source>
        <dbReference type="ARBA" id="ARBA00023014"/>
    </source>
</evidence>
<dbReference type="AlphaFoldDB" id="A0A502KKI1"/>
<dbReference type="PRINTS" id="PR00415">
    <property type="entry name" value="ACONITASE"/>
</dbReference>
<comment type="function">
    <text evidence="10">Catalyzes the isomerization of citrate to isocitrate via cis-aconitate.</text>
</comment>
<comment type="catalytic activity">
    <reaction evidence="9 10">
        <text>citrate = D-threo-isocitrate</text>
        <dbReference type="Rhea" id="RHEA:10336"/>
        <dbReference type="ChEBI" id="CHEBI:15562"/>
        <dbReference type="ChEBI" id="CHEBI:16947"/>
        <dbReference type="EC" id="4.2.1.3"/>
    </reaction>
</comment>
<dbReference type="EMBL" id="SAWY01000041">
    <property type="protein sequence ID" value="TPH12080.1"/>
    <property type="molecule type" value="Genomic_DNA"/>
</dbReference>
<comment type="similarity">
    <text evidence="3 10">Belongs to the aconitase/IPM isomerase family.</text>
</comment>
<keyword evidence="4 10" id="KW-0004">4Fe-4S</keyword>
<proteinExistence type="inferred from homology"/>
<evidence type="ECO:0000313" key="13">
    <source>
        <dbReference type="EMBL" id="TPH12080.1"/>
    </source>
</evidence>
<evidence type="ECO:0000256" key="4">
    <source>
        <dbReference type="ARBA" id="ARBA00022485"/>
    </source>
</evidence>
<dbReference type="InterPro" id="IPR000573">
    <property type="entry name" value="AconitaseA/IPMdHydase_ssu_swvl"/>
</dbReference>
<evidence type="ECO:0000313" key="14">
    <source>
        <dbReference type="Proteomes" id="UP000315303"/>
    </source>
</evidence>
<feature type="domain" description="Aconitase/3-isopropylmalate dehydratase large subunit alpha/beta/alpha" evidence="11">
    <location>
        <begin position="89"/>
        <end position="566"/>
    </location>
</feature>
<dbReference type="InterPro" id="IPR015928">
    <property type="entry name" value="Aconitase/3IPM_dehydase_swvl"/>
</dbReference>
<dbReference type="Proteomes" id="UP000315303">
    <property type="component" value="Unassembled WGS sequence"/>
</dbReference>
<comment type="caution">
    <text evidence="13">The sequence shown here is derived from an EMBL/GenBank/DDBJ whole genome shotgun (WGS) entry which is preliminary data.</text>
</comment>
<dbReference type="NCBIfam" id="TIGR01341">
    <property type="entry name" value="aconitase_1"/>
    <property type="match status" value="1"/>
</dbReference>
<evidence type="ECO:0000256" key="8">
    <source>
        <dbReference type="ARBA" id="ARBA00023239"/>
    </source>
</evidence>
<organism evidence="13 14">
    <name type="scientific">Litorilituus lipolyticus</name>
    <dbReference type="NCBI Taxonomy" id="2491017"/>
    <lineage>
        <taxon>Bacteria</taxon>
        <taxon>Pseudomonadati</taxon>
        <taxon>Pseudomonadota</taxon>
        <taxon>Gammaproteobacteria</taxon>
        <taxon>Alteromonadales</taxon>
        <taxon>Colwelliaceae</taxon>
        <taxon>Litorilituus</taxon>
    </lineage>
</organism>
<dbReference type="InterPro" id="IPR006249">
    <property type="entry name" value="Aconitase/IRP2"/>
</dbReference>
<accession>A0A502KKI1</accession>
<dbReference type="SUPFAM" id="SSF53732">
    <property type="entry name" value="Aconitase iron-sulfur domain"/>
    <property type="match status" value="1"/>
</dbReference>
<comment type="pathway">
    <text evidence="2">Carbohydrate metabolism; tricarboxylic acid cycle; isocitrate from oxaloacetate: step 2/2.</text>
</comment>
<dbReference type="InterPro" id="IPR018136">
    <property type="entry name" value="Aconitase_4Fe-4S_BS"/>
</dbReference>
<dbReference type="InterPro" id="IPR001030">
    <property type="entry name" value="Acoase/IPM_deHydtase_lsu_aba"/>
</dbReference>
<evidence type="ECO:0000256" key="10">
    <source>
        <dbReference type="RuleBase" id="RU361275"/>
    </source>
</evidence>
<dbReference type="Gene3D" id="3.30.499.10">
    <property type="entry name" value="Aconitase, domain 3"/>
    <property type="match status" value="2"/>
</dbReference>
<keyword evidence="8 10" id="KW-0456">Lyase</keyword>
<keyword evidence="7 10" id="KW-0411">Iron-sulfur</keyword>
<dbReference type="EC" id="4.2.1.3" evidence="10"/>
<dbReference type="NCBIfam" id="NF006757">
    <property type="entry name" value="PRK09277.1"/>
    <property type="match status" value="1"/>
</dbReference>
<dbReference type="PANTHER" id="PTHR11670">
    <property type="entry name" value="ACONITASE/IRON-RESPONSIVE ELEMENT FAMILY MEMBER"/>
    <property type="match status" value="1"/>
</dbReference>
<dbReference type="UniPathway" id="UPA00223">
    <property type="reaction ID" value="UER00718"/>
</dbReference>
<keyword evidence="6 10" id="KW-0408">Iron</keyword>
<dbReference type="GO" id="GO:0051539">
    <property type="term" value="F:4 iron, 4 sulfur cluster binding"/>
    <property type="evidence" value="ECO:0007669"/>
    <property type="project" value="UniProtKB-KW"/>
</dbReference>
<evidence type="ECO:0000256" key="9">
    <source>
        <dbReference type="ARBA" id="ARBA00023501"/>
    </source>
</evidence>
<dbReference type="RefSeq" id="WP_140605611.1">
    <property type="nucleotide sequence ID" value="NZ_SAWY01000041.1"/>
</dbReference>
<feature type="domain" description="Aconitase A/isopropylmalate dehydratase small subunit swivel" evidence="12">
    <location>
        <begin position="705"/>
        <end position="837"/>
    </location>
</feature>
<dbReference type="SUPFAM" id="SSF52016">
    <property type="entry name" value="LeuD/IlvD-like"/>
    <property type="match status" value="1"/>
</dbReference>
<dbReference type="InterPro" id="IPR015931">
    <property type="entry name" value="Acnase/IPM_dHydase_lsu_aba_1/3"/>
</dbReference>
<comment type="cofactor">
    <cofactor evidence="1">
        <name>[4Fe-4S] cluster</name>
        <dbReference type="ChEBI" id="CHEBI:49883"/>
    </cofactor>
</comment>
<dbReference type="GO" id="GO:0006099">
    <property type="term" value="P:tricarboxylic acid cycle"/>
    <property type="evidence" value="ECO:0007669"/>
    <property type="project" value="UniProtKB-UniPathway"/>
</dbReference>
<evidence type="ECO:0000256" key="2">
    <source>
        <dbReference type="ARBA" id="ARBA00004717"/>
    </source>
</evidence>